<evidence type="ECO:0000313" key="2">
    <source>
        <dbReference type="Proteomes" id="UP001152795"/>
    </source>
</evidence>
<reference evidence="1" key="1">
    <citation type="submission" date="2020-04" db="EMBL/GenBank/DDBJ databases">
        <authorList>
            <person name="Alioto T."/>
            <person name="Alioto T."/>
            <person name="Gomez Garrido J."/>
        </authorList>
    </citation>
    <scope>NUCLEOTIDE SEQUENCE</scope>
    <source>
        <strain evidence="1">A484AB</strain>
    </source>
</reference>
<gene>
    <name evidence="1" type="ORF">PACLA_8A082839</name>
</gene>
<accession>A0A6S7HHG1</accession>
<dbReference type="AlphaFoldDB" id="A0A6S7HHG1"/>
<proteinExistence type="predicted"/>
<dbReference type="EMBL" id="CACRXK020004502">
    <property type="protein sequence ID" value="CAB4002977.1"/>
    <property type="molecule type" value="Genomic_DNA"/>
</dbReference>
<dbReference type="Proteomes" id="UP001152795">
    <property type="component" value="Unassembled WGS sequence"/>
</dbReference>
<protein>
    <submittedName>
        <fullName evidence="1">Uncharacterized protein</fullName>
    </submittedName>
</protein>
<keyword evidence="2" id="KW-1185">Reference proteome</keyword>
<evidence type="ECO:0000313" key="1">
    <source>
        <dbReference type="EMBL" id="CAB4002977.1"/>
    </source>
</evidence>
<comment type="caution">
    <text evidence="1">The sequence shown here is derived from an EMBL/GenBank/DDBJ whole genome shotgun (WGS) entry which is preliminary data.</text>
</comment>
<organism evidence="1 2">
    <name type="scientific">Paramuricea clavata</name>
    <name type="common">Red gorgonian</name>
    <name type="synonym">Violescent sea-whip</name>
    <dbReference type="NCBI Taxonomy" id="317549"/>
    <lineage>
        <taxon>Eukaryota</taxon>
        <taxon>Metazoa</taxon>
        <taxon>Cnidaria</taxon>
        <taxon>Anthozoa</taxon>
        <taxon>Octocorallia</taxon>
        <taxon>Malacalcyonacea</taxon>
        <taxon>Plexauridae</taxon>
        <taxon>Paramuricea</taxon>
    </lineage>
</organism>
<sequence length="232" mass="26345">MKCFGLKSPDDLPTKNLPPPETANAKVKMEWMYECATAILHNYVMADIAKTHPRFEGNAKETTEPSTSTGESTNTDYVYNYACSLLFLDMLVKYYEDAIKEGLPHQLSMKHKWGRFVNQKGVANSMECDRSLESEVMPQVISHSKVSRDLDLQVMVSDLLRQDVFEFVSGRKHPAFSFHNRLPVHNFQPTALLKWMKTLKGKFARGNLLFLMDGSVEDGSVEDGNEEDGQEK</sequence>
<name>A0A6S7HHG1_PARCT</name>